<evidence type="ECO:0000256" key="6">
    <source>
        <dbReference type="ARBA" id="ARBA00067618"/>
    </source>
</evidence>
<evidence type="ECO:0000256" key="3">
    <source>
        <dbReference type="ARBA" id="ARBA00023004"/>
    </source>
</evidence>
<dbReference type="GO" id="GO:0044571">
    <property type="term" value="P:[2Fe-2S] cluster assembly"/>
    <property type="evidence" value="ECO:0007669"/>
    <property type="project" value="UniProtKB-ARBA"/>
</dbReference>
<evidence type="ECO:0000256" key="2">
    <source>
        <dbReference type="ARBA" id="ARBA00022723"/>
    </source>
</evidence>
<dbReference type="SUPFAM" id="SSF52833">
    <property type="entry name" value="Thioredoxin-like"/>
    <property type="match status" value="1"/>
</dbReference>
<proteinExistence type="predicted"/>
<name>A0A550CKU1_9AGAR</name>
<dbReference type="PANTHER" id="PTHR10293">
    <property type="entry name" value="GLUTAREDOXIN FAMILY MEMBER"/>
    <property type="match status" value="1"/>
</dbReference>
<dbReference type="InterPro" id="IPR004480">
    <property type="entry name" value="Monothiol_GRX-rel"/>
</dbReference>
<dbReference type="OrthoDB" id="415696at2759"/>
<dbReference type="Proteomes" id="UP000320762">
    <property type="component" value="Unassembled WGS sequence"/>
</dbReference>
<evidence type="ECO:0000259" key="7">
    <source>
        <dbReference type="Pfam" id="PF00462"/>
    </source>
</evidence>
<dbReference type="CDD" id="cd03028">
    <property type="entry name" value="GRX_PICOT_like"/>
    <property type="match status" value="1"/>
</dbReference>
<dbReference type="Pfam" id="PF00462">
    <property type="entry name" value="Glutaredoxin"/>
    <property type="match status" value="1"/>
</dbReference>
<dbReference type="Gene3D" id="3.40.30.10">
    <property type="entry name" value="Glutaredoxin"/>
    <property type="match status" value="1"/>
</dbReference>
<evidence type="ECO:0000256" key="5">
    <source>
        <dbReference type="ARBA" id="ARBA00023284"/>
    </source>
</evidence>
<dbReference type="InterPro" id="IPR036249">
    <property type="entry name" value="Thioredoxin-like_sf"/>
</dbReference>
<sequence>MSSSILRLASRQVAGAARRSATSAPALSRTFASGPFFAARTLPRTALHRRTPTLARNISDKARLELDAMVKGAPLVLFMKGTPKMPQCGFSRAVVQVLDLHDVAPEKVHTYNILEDDDLRSDIKEYSEWPTVPQVYVNGEFVGGCDIILSMHQSGQLAELLSSSGITNTPKGEAEGASA</sequence>
<dbReference type="GO" id="GO:0046872">
    <property type="term" value="F:metal ion binding"/>
    <property type="evidence" value="ECO:0007669"/>
    <property type="project" value="UniProtKB-KW"/>
</dbReference>
<keyword evidence="1" id="KW-0001">2Fe-2S</keyword>
<dbReference type="NCBIfam" id="TIGR00365">
    <property type="entry name" value="Grx4 family monothiol glutaredoxin"/>
    <property type="match status" value="1"/>
</dbReference>
<dbReference type="AlphaFoldDB" id="A0A550CKU1"/>
<dbReference type="InterPro" id="IPR033658">
    <property type="entry name" value="GRX_PICOT-like"/>
</dbReference>
<dbReference type="FunFam" id="3.40.30.10:FF:000005">
    <property type="entry name" value="Glutaredoxin 5"/>
    <property type="match status" value="1"/>
</dbReference>
<dbReference type="InterPro" id="IPR002109">
    <property type="entry name" value="Glutaredoxin"/>
</dbReference>
<evidence type="ECO:0000256" key="4">
    <source>
        <dbReference type="ARBA" id="ARBA00023014"/>
    </source>
</evidence>
<evidence type="ECO:0000313" key="8">
    <source>
        <dbReference type="EMBL" id="TRM65425.1"/>
    </source>
</evidence>
<accession>A0A550CKU1</accession>
<keyword evidence="3" id="KW-0408">Iron</keyword>
<evidence type="ECO:0000256" key="1">
    <source>
        <dbReference type="ARBA" id="ARBA00022714"/>
    </source>
</evidence>
<dbReference type="GO" id="GO:0005759">
    <property type="term" value="C:mitochondrial matrix"/>
    <property type="evidence" value="ECO:0007669"/>
    <property type="project" value="TreeGrafter"/>
</dbReference>
<dbReference type="GO" id="GO:0051537">
    <property type="term" value="F:2 iron, 2 sulfur cluster binding"/>
    <property type="evidence" value="ECO:0007669"/>
    <property type="project" value="UniProtKB-KW"/>
</dbReference>
<dbReference type="PROSITE" id="PS51354">
    <property type="entry name" value="GLUTAREDOXIN_2"/>
    <property type="match status" value="1"/>
</dbReference>
<dbReference type="STRING" id="97359.A0A550CKU1"/>
<feature type="domain" description="Glutaredoxin" evidence="7">
    <location>
        <begin position="76"/>
        <end position="142"/>
    </location>
</feature>
<reference evidence="8 9" key="1">
    <citation type="journal article" date="2019" name="New Phytol.">
        <title>Comparative genomics reveals unique wood-decay strategies and fruiting body development in the Schizophyllaceae.</title>
        <authorList>
            <person name="Almasi E."/>
            <person name="Sahu N."/>
            <person name="Krizsan K."/>
            <person name="Balint B."/>
            <person name="Kovacs G.M."/>
            <person name="Kiss B."/>
            <person name="Cseklye J."/>
            <person name="Drula E."/>
            <person name="Henrissat B."/>
            <person name="Nagy I."/>
            <person name="Chovatia M."/>
            <person name="Adam C."/>
            <person name="LaButti K."/>
            <person name="Lipzen A."/>
            <person name="Riley R."/>
            <person name="Grigoriev I.V."/>
            <person name="Nagy L.G."/>
        </authorList>
    </citation>
    <scope>NUCLEOTIDE SEQUENCE [LARGE SCALE GENOMIC DNA]</scope>
    <source>
        <strain evidence="8 9">NL-1724</strain>
    </source>
</reference>
<organism evidence="8 9">
    <name type="scientific">Schizophyllum amplum</name>
    <dbReference type="NCBI Taxonomy" id="97359"/>
    <lineage>
        <taxon>Eukaryota</taxon>
        <taxon>Fungi</taxon>
        <taxon>Dikarya</taxon>
        <taxon>Basidiomycota</taxon>
        <taxon>Agaricomycotina</taxon>
        <taxon>Agaricomycetes</taxon>
        <taxon>Agaricomycetidae</taxon>
        <taxon>Agaricales</taxon>
        <taxon>Schizophyllaceae</taxon>
        <taxon>Schizophyllum</taxon>
    </lineage>
</organism>
<keyword evidence="9" id="KW-1185">Reference proteome</keyword>
<protein>
    <recommendedName>
        <fullName evidence="6">Monothiol glutaredoxin-5, mitochondrial</fullName>
    </recommendedName>
</protein>
<dbReference type="PANTHER" id="PTHR10293:SF16">
    <property type="entry name" value="GLUTAREDOXIN-RELATED PROTEIN 5, MITOCHONDRIAL"/>
    <property type="match status" value="1"/>
</dbReference>
<evidence type="ECO:0000313" key="9">
    <source>
        <dbReference type="Proteomes" id="UP000320762"/>
    </source>
</evidence>
<dbReference type="GO" id="GO:0015036">
    <property type="term" value="F:disulfide oxidoreductase activity"/>
    <property type="evidence" value="ECO:0007669"/>
    <property type="project" value="UniProtKB-ARBA"/>
</dbReference>
<comment type="caution">
    <text evidence="8">The sequence shown here is derived from an EMBL/GenBank/DDBJ whole genome shotgun (WGS) entry which is preliminary data.</text>
</comment>
<keyword evidence="2" id="KW-0479">Metal-binding</keyword>
<gene>
    <name evidence="8" type="ORF">BD626DRAFT_488751</name>
</gene>
<keyword evidence="4" id="KW-0411">Iron-sulfur</keyword>
<dbReference type="EMBL" id="VDMD01000005">
    <property type="protein sequence ID" value="TRM65425.1"/>
    <property type="molecule type" value="Genomic_DNA"/>
</dbReference>
<keyword evidence="5" id="KW-0676">Redox-active center</keyword>